<evidence type="ECO:0000313" key="1">
    <source>
        <dbReference type="EMBL" id="KAK9234157.1"/>
    </source>
</evidence>
<evidence type="ECO:0000313" key="2">
    <source>
        <dbReference type="Proteomes" id="UP001433508"/>
    </source>
</evidence>
<reference evidence="2" key="1">
    <citation type="journal article" date="2024" name="Front. Bioeng. Biotechnol.">
        <title>Genome-scale model development and genomic sequencing of the oleaginous clade Lipomyces.</title>
        <authorList>
            <person name="Czajka J.J."/>
            <person name="Han Y."/>
            <person name="Kim J."/>
            <person name="Mondo S.J."/>
            <person name="Hofstad B.A."/>
            <person name="Robles A."/>
            <person name="Haridas S."/>
            <person name="Riley R."/>
            <person name="LaButti K."/>
            <person name="Pangilinan J."/>
            <person name="Andreopoulos W."/>
            <person name="Lipzen A."/>
            <person name="Yan J."/>
            <person name="Wang M."/>
            <person name="Ng V."/>
            <person name="Grigoriev I.V."/>
            <person name="Spatafora J.W."/>
            <person name="Magnuson J.K."/>
            <person name="Baker S.E."/>
            <person name="Pomraning K.R."/>
        </authorList>
    </citation>
    <scope>NUCLEOTIDE SEQUENCE [LARGE SCALE GENOMIC DNA]</scope>
    <source>
        <strain evidence="2">CBS 7786</strain>
    </source>
</reference>
<organism evidence="1 2">
    <name type="scientific">Lipomyces kononenkoae</name>
    <name type="common">Yeast</name>
    <dbReference type="NCBI Taxonomy" id="34357"/>
    <lineage>
        <taxon>Eukaryota</taxon>
        <taxon>Fungi</taxon>
        <taxon>Dikarya</taxon>
        <taxon>Ascomycota</taxon>
        <taxon>Saccharomycotina</taxon>
        <taxon>Lipomycetes</taxon>
        <taxon>Lipomycetales</taxon>
        <taxon>Lipomycetaceae</taxon>
        <taxon>Lipomyces</taxon>
    </lineage>
</organism>
<name>A0ACC3STT1_LIPKO</name>
<comment type="caution">
    <text evidence="1">The sequence shown here is derived from an EMBL/GenBank/DDBJ whole genome shotgun (WGS) entry which is preliminary data.</text>
</comment>
<dbReference type="Proteomes" id="UP001433508">
    <property type="component" value="Unassembled WGS sequence"/>
</dbReference>
<dbReference type="EMBL" id="MU971508">
    <property type="protein sequence ID" value="KAK9234157.1"/>
    <property type="molecule type" value="Genomic_DNA"/>
</dbReference>
<protein>
    <submittedName>
        <fullName evidence="1">Uncharacterized protein</fullName>
    </submittedName>
</protein>
<gene>
    <name evidence="1" type="ORF">V1525DRAFT_350715</name>
</gene>
<sequence length="496" mass="55877">MVYCGKPSKACGDCRTRRIKCDEATPACSQCLRANRRCPGYRDPLDLLFREQSEEVARKASQKANDYKNNNRVRLKLTTPPDVLCFPAPSSVEEEGIRFLLDRYLKFPSFTPGDLWNLSLLRPPHKRPCNMLRCAMASVGLAALSNVRNDESLMVLARHNYISALRLTMTSLQSPLRAGLDQTLRSVLLLGLFELVVCDISSKYCWASHFDGAAAILKLRGINGCAAVEEATSLLLIWFQIAISSIKRHSCLPPAMIDYPESCRQYLSELEHPACSLASIVEKFIPLWASMGQERPIELTAAISSALDLENELENWAKCLPASWAFKKVPCRRKIEDVGIGDIEHVYTNRFIANIWSWYRTVRILVNDLLIRLLMMRESVPEDYNAILDNSLVKVRQLAAEIYYSAPYFLEFFRTRTDITRVHVHGAFTLLWPLEVVGSTGGLSEAVYSWVVSTLRHIGQCLGINMALEAVNQIARDSPDNWFSSSQSEGPCTCII</sequence>
<proteinExistence type="predicted"/>
<keyword evidence="2" id="KW-1185">Reference proteome</keyword>
<accession>A0ACC3STT1</accession>